<dbReference type="STRING" id="890420.SAMN05216226_1246"/>
<name>A0A1G8ZHM8_9EURY</name>
<reference evidence="1 2" key="1">
    <citation type="submission" date="2016-10" db="EMBL/GenBank/DDBJ databases">
        <authorList>
            <person name="de Groot N.N."/>
        </authorList>
    </citation>
    <scope>NUCLEOTIDE SEQUENCE [LARGE SCALE GENOMIC DNA]</scope>
    <source>
        <strain evidence="1 2">IBRC-M10015</strain>
    </source>
</reference>
<protein>
    <submittedName>
        <fullName evidence="1">Uncharacterized protein</fullName>
    </submittedName>
</protein>
<dbReference type="AlphaFoldDB" id="A0A1G8ZHM8"/>
<dbReference type="Proteomes" id="UP000198856">
    <property type="component" value="Unassembled WGS sequence"/>
</dbReference>
<sequence>MIPAALTGTGDCGNFTLAAFFPNKNAHFVDLDRPNQIEGNRIERSGEVLNGPAHRLLCHLNFPLKSAENRVEPEKRLNCE</sequence>
<proteinExistence type="predicted"/>
<evidence type="ECO:0000313" key="1">
    <source>
        <dbReference type="EMBL" id="SDK14547.1"/>
    </source>
</evidence>
<evidence type="ECO:0000313" key="2">
    <source>
        <dbReference type="Proteomes" id="UP000198856"/>
    </source>
</evidence>
<gene>
    <name evidence="1" type="ORF">SAMN05216226_1246</name>
</gene>
<accession>A0A1G8ZHM8</accession>
<organism evidence="1 2">
    <name type="scientific">Halovenus aranensis</name>
    <dbReference type="NCBI Taxonomy" id="890420"/>
    <lineage>
        <taxon>Archaea</taxon>
        <taxon>Methanobacteriati</taxon>
        <taxon>Methanobacteriota</taxon>
        <taxon>Stenosarchaea group</taxon>
        <taxon>Halobacteria</taxon>
        <taxon>Halobacteriales</taxon>
        <taxon>Haloarculaceae</taxon>
        <taxon>Halovenus</taxon>
    </lineage>
</organism>
<keyword evidence="2" id="KW-1185">Reference proteome</keyword>
<dbReference type="EMBL" id="FNFC01000024">
    <property type="protein sequence ID" value="SDK14547.1"/>
    <property type="molecule type" value="Genomic_DNA"/>
</dbReference>